<proteinExistence type="inferred from homology"/>
<dbReference type="GO" id="GO:0004123">
    <property type="term" value="F:cystathionine gamma-lyase activity"/>
    <property type="evidence" value="ECO:0007669"/>
    <property type="project" value="TreeGrafter"/>
</dbReference>
<dbReference type="GO" id="GO:0030170">
    <property type="term" value="F:pyridoxal phosphate binding"/>
    <property type="evidence" value="ECO:0007669"/>
    <property type="project" value="InterPro"/>
</dbReference>
<reference evidence="5" key="1">
    <citation type="journal article" date="2021" name="PeerJ">
        <title>Extensive microbial diversity within the chicken gut microbiome revealed by metagenomics and culture.</title>
        <authorList>
            <person name="Gilroy R."/>
            <person name="Ravi A."/>
            <person name="Getino M."/>
            <person name="Pursley I."/>
            <person name="Horton D.L."/>
            <person name="Alikhan N.F."/>
            <person name="Baker D."/>
            <person name="Gharbi K."/>
            <person name="Hall N."/>
            <person name="Watson M."/>
            <person name="Adriaenssens E.M."/>
            <person name="Foster-Nyarko E."/>
            <person name="Jarju S."/>
            <person name="Secka A."/>
            <person name="Antonio M."/>
            <person name="Oren A."/>
            <person name="Chaudhuri R.R."/>
            <person name="La Ragione R."/>
            <person name="Hildebrand F."/>
            <person name="Pallen M.J."/>
        </authorList>
    </citation>
    <scope>NUCLEOTIDE SEQUENCE</scope>
    <source>
        <strain evidence="5">ChiGjej2B2-7701</strain>
    </source>
</reference>
<dbReference type="GO" id="GO:0005737">
    <property type="term" value="C:cytoplasm"/>
    <property type="evidence" value="ECO:0007669"/>
    <property type="project" value="TreeGrafter"/>
</dbReference>
<dbReference type="PANTHER" id="PTHR11808:SF15">
    <property type="entry name" value="CYSTATHIONINE GAMMA-LYASE"/>
    <property type="match status" value="1"/>
</dbReference>
<comment type="cofactor">
    <cofactor evidence="1 4">
        <name>pyridoxal 5'-phosphate</name>
        <dbReference type="ChEBI" id="CHEBI:597326"/>
    </cofactor>
</comment>
<dbReference type="InterPro" id="IPR015424">
    <property type="entry name" value="PyrdxlP-dep_Trfase"/>
</dbReference>
<dbReference type="Proteomes" id="UP000746751">
    <property type="component" value="Unassembled WGS sequence"/>
</dbReference>
<dbReference type="InterPro" id="IPR000277">
    <property type="entry name" value="Cys/Met-Metab_PyrdxlP-dep_enz"/>
</dbReference>
<dbReference type="GO" id="GO:0019343">
    <property type="term" value="P:cysteine biosynthetic process via cystathionine"/>
    <property type="evidence" value="ECO:0007669"/>
    <property type="project" value="TreeGrafter"/>
</dbReference>
<gene>
    <name evidence="5" type="ORF">K8U80_04880</name>
</gene>
<evidence type="ECO:0000256" key="2">
    <source>
        <dbReference type="ARBA" id="ARBA00009077"/>
    </source>
</evidence>
<name>A0A921IRK4_9ACTN</name>
<evidence type="ECO:0000313" key="6">
    <source>
        <dbReference type="Proteomes" id="UP000746751"/>
    </source>
</evidence>
<dbReference type="GO" id="GO:0016740">
    <property type="term" value="F:transferase activity"/>
    <property type="evidence" value="ECO:0007669"/>
    <property type="project" value="UniProtKB-KW"/>
</dbReference>
<dbReference type="Gene3D" id="3.90.1150.10">
    <property type="entry name" value="Aspartate Aminotransferase, domain 1"/>
    <property type="match status" value="1"/>
</dbReference>
<dbReference type="Pfam" id="PF01053">
    <property type="entry name" value="Cys_Met_Meta_PP"/>
    <property type="match status" value="1"/>
</dbReference>
<protein>
    <submittedName>
        <fullName evidence="5">PLP-dependent transferase</fullName>
    </submittedName>
</protein>
<dbReference type="InterPro" id="IPR015422">
    <property type="entry name" value="PyrdxlP-dep_Trfase_small"/>
</dbReference>
<evidence type="ECO:0000256" key="4">
    <source>
        <dbReference type="RuleBase" id="RU362118"/>
    </source>
</evidence>
<dbReference type="Gene3D" id="3.40.640.10">
    <property type="entry name" value="Type I PLP-dependent aspartate aminotransferase-like (Major domain)"/>
    <property type="match status" value="1"/>
</dbReference>
<accession>A0A921IRK4</accession>
<dbReference type="SUPFAM" id="SSF53383">
    <property type="entry name" value="PLP-dependent transferases"/>
    <property type="match status" value="1"/>
</dbReference>
<dbReference type="PANTHER" id="PTHR11808">
    <property type="entry name" value="TRANS-SULFURATION ENZYME FAMILY MEMBER"/>
    <property type="match status" value="1"/>
</dbReference>
<comment type="caution">
    <text evidence="5">The sequence shown here is derived from an EMBL/GenBank/DDBJ whole genome shotgun (WGS) entry which is preliminary data.</text>
</comment>
<keyword evidence="5" id="KW-0808">Transferase</keyword>
<keyword evidence="3 4" id="KW-0663">Pyridoxal phosphate</keyword>
<dbReference type="InterPro" id="IPR015421">
    <property type="entry name" value="PyrdxlP-dep_Trfase_major"/>
</dbReference>
<evidence type="ECO:0000256" key="3">
    <source>
        <dbReference type="ARBA" id="ARBA00022898"/>
    </source>
</evidence>
<reference evidence="5" key="2">
    <citation type="submission" date="2021-09" db="EMBL/GenBank/DDBJ databases">
        <authorList>
            <person name="Gilroy R."/>
        </authorList>
    </citation>
    <scope>NUCLEOTIDE SEQUENCE</scope>
    <source>
        <strain evidence="5">ChiGjej2B2-7701</strain>
    </source>
</reference>
<dbReference type="EMBL" id="DYVF01000033">
    <property type="protein sequence ID" value="HJG30712.1"/>
    <property type="molecule type" value="Genomic_DNA"/>
</dbReference>
<sequence>MSEAFKGLAEAYASLQGARSAWFVRARHVPETIAKLGLIGPSDRLVVRANDFTDAYLHHFGNGVLTFAMDQTPEAFLDATRSSAHPAAGGPKEGHASYADGAGARYDRLFWLVNSIGCRGLRVPDIRALAEAAREAGAILVVDNTVASAWGCQPLSLGAHIVLEALDRVAGGALHAKAVAIAVARSVSGKGRKRRTDELAHRAYCLLAQRLGGEFSQLVFNVDDADLAIIREGLQTLGERMQRHTDHARVIAEYLAAHPLVPQTCYPGLKSHPDHDVAARTLMHGFGPAVDFELAERMCAGTFIRRCAASHRDHPAGGRATRLSPLCGDESHYIRLFAGLDDPIDIVDSLEQAMRLYCNPPHA</sequence>
<dbReference type="GO" id="GO:0019346">
    <property type="term" value="P:transsulfuration"/>
    <property type="evidence" value="ECO:0007669"/>
    <property type="project" value="InterPro"/>
</dbReference>
<evidence type="ECO:0000313" key="5">
    <source>
        <dbReference type="EMBL" id="HJG30712.1"/>
    </source>
</evidence>
<comment type="similarity">
    <text evidence="2 4">Belongs to the trans-sulfuration enzymes family.</text>
</comment>
<evidence type="ECO:0000256" key="1">
    <source>
        <dbReference type="ARBA" id="ARBA00001933"/>
    </source>
</evidence>
<dbReference type="AlphaFoldDB" id="A0A921IRK4"/>
<organism evidence="5 6">
    <name type="scientific">Collinsella ihumii</name>
    <dbReference type="NCBI Taxonomy" id="1720204"/>
    <lineage>
        <taxon>Bacteria</taxon>
        <taxon>Bacillati</taxon>
        <taxon>Actinomycetota</taxon>
        <taxon>Coriobacteriia</taxon>
        <taxon>Coriobacteriales</taxon>
        <taxon>Coriobacteriaceae</taxon>
        <taxon>Collinsella</taxon>
    </lineage>
</organism>